<dbReference type="EMBL" id="AWGB01000023">
    <property type="protein sequence ID" value="ESQ90505.1"/>
    <property type="molecule type" value="Genomic_DNA"/>
</dbReference>
<reference evidence="7 8" key="1">
    <citation type="journal article" date="2014" name="Nature">
        <title>Sequential evolution of bacterial morphology by co-option of a developmental regulator.</title>
        <authorList>
            <person name="Jiang C."/>
            <person name="Brown P.J."/>
            <person name="Ducret A."/>
            <person name="Brun Y.V."/>
        </authorList>
    </citation>
    <scope>NUCLEOTIDE SEQUENCE [LARGE SCALE GENOMIC DNA]</scope>
    <source>
        <strain evidence="7 8">DSM 16100</strain>
    </source>
</reference>
<accession>V4PY50</accession>
<gene>
    <name evidence="7" type="ORF">ABENE_12345</name>
</gene>
<evidence type="ECO:0000256" key="5">
    <source>
        <dbReference type="PIRSR" id="PIRSR006278-2"/>
    </source>
</evidence>
<dbReference type="PANTHER" id="PTHR43780">
    <property type="entry name" value="1-AMINOCYCLOPROPANE-1-CARBOXYLATE DEAMINASE-RELATED"/>
    <property type="match status" value="1"/>
</dbReference>
<feature type="active site" description="Nucleophile" evidence="4">
    <location>
        <position position="59"/>
    </location>
</feature>
<dbReference type="SUPFAM" id="SSF53686">
    <property type="entry name" value="Tryptophan synthase beta subunit-like PLP-dependent enzymes"/>
    <property type="match status" value="1"/>
</dbReference>
<organism evidence="7 8">
    <name type="scientific">Asticcacaulis benevestitus DSM 16100 = ATCC BAA-896</name>
    <dbReference type="NCBI Taxonomy" id="1121022"/>
    <lineage>
        <taxon>Bacteria</taxon>
        <taxon>Pseudomonadati</taxon>
        <taxon>Pseudomonadota</taxon>
        <taxon>Alphaproteobacteria</taxon>
        <taxon>Caulobacterales</taxon>
        <taxon>Caulobacteraceae</taxon>
        <taxon>Asticcacaulis</taxon>
    </lineage>
</organism>
<feature type="modified residue" description="N6-(pyridoxal phosphate)lysine" evidence="5">
    <location>
        <position position="32"/>
    </location>
</feature>
<dbReference type="PIRSF" id="PIRSF006278">
    <property type="entry name" value="ACCD_DCysDesulf"/>
    <property type="match status" value="1"/>
</dbReference>
<keyword evidence="8" id="KW-1185">Reference proteome</keyword>
<evidence type="ECO:0000256" key="2">
    <source>
        <dbReference type="ARBA" id="ARBA00008639"/>
    </source>
</evidence>
<feature type="domain" description="Tryptophan synthase beta chain-like PALP" evidence="6">
    <location>
        <begin position="2"/>
        <end position="300"/>
    </location>
</feature>
<dbReference type="InterPro" id="IPR036052">
    <property type="entry name" value="TrpB-like_PALP_sf"/>
</dbReference>
<evidence type="ECO:0000256" key="4">
    <source>
        <dbReference type="PIRSR" id="PIRSR006278-1"/>
    </source>
</evidence>
<comment type="similarity">
    <text evidence="2">Belongs to the ACC deaminase/D-cysteine desulfhydrase family.</text>
</comment>
<comment type="caution">
    <text evidence="7">The sequence shown here is derived from an EMBL/GenBank/DDBJ whole genome shotgun (WGS) entry which is preliminary data.</text>
</comment>
<dbReference type="InterPro" id="IPR001926">
    <property type="entry name" value="TrpB-like_PALP"/>
</dbReference>
<dbReference type="Pfam" id="PF00291">
    <property type="entry name" value="PALP"/>
    <property type="match status" value="1"/>
</dbReference>
<dbReference type="PATRIC" id="fig|1121022.4.peg.2503"/>
<protein>
    <recommendedName>
        <fullName evidence="6">Tryptophan synthase beta chain-like PALP domain-containing protein</fullName>
    </recommendedName>
</protein>
<name>V4PY50_9CAUL</name>
<sequence>MEEAKALSQALGGPRILFKRDDLTGVGLGGNKVRKLEFIMARALAEGADTLIVCGGYQSNLARITAAMAKRAGLRVELVLGGVPGEPRLRQGNLLLDELMGASVTFVETVPRWDFGDSLEQVADKVRAQGHVPFIMPLGGSGPEGMAGYIFATLEMREQFAAQALKPDRLVVGIGSGGTYSGLSLGVLNTDIGYRLTGISVSRTRDYLLESIPLAARHGATELGLTNAPVAADLDIHDEYVGEGYGTLTPASAEAIRLVAQAEGVFLDPVYSGKAMAGLIGLIRRGHIGRDETVVFLHTGGQPALFAYAAESLLTGARP</sequence>
<keyword evidence="3 5" id="KW-0663">Pyridoxal phosphate</keyword>
<dbReference type="STRING" id="1121022.GCA_000376105_03114"/>
<dbReference type="InterPro" id="IPR027278">
    <property type="entry name" value="ACCD_DCysDesulf"/>
</dbReference>
<dbReference type="AlphaFoldDB" id="V4PY50"/>
<evidence type="ECO:0000256" key="1">
    <source>
        <dbReference type="ARBA" id="ARBA00001933"/>
    </source>
</evidence>
<dbReference type="GO" id="GO:0019148">
    <property type="term" value="F:D-cysteine desulfhydrase activity"/>
    <property type="evidence" value="ECO:0007669"/>
    <property type="project" value="TreeGrafter"/>
</dbReference>
<dbReference type="eggNOG" id="COG2515">
    <property type="taxonomic scope" value="Bacteria"/>
</dbReference>
<dbReference type="Proteomes" id="UP000017837">
    <property type="component" value="Unassembled WGS sequence"/>
</dbReference>
<comment type="cofactor">
    <cofactor evidence="1">
        <name>pyridoxal 5'-phosphate</name>
        <dbReference type="ChEBI" id="CHEBI:597326"/>
    </cofactor>
</comment>
<evidence type="ECO:0000259" key="6">
    <source>
        <dbReference type="Pfam" id="PF00291"/>
    </source>
</evidence>
<evidence type="ECO:0000313" key="7">
    <source>
        <dbReference type="EMBL" id="ESQ90505.1"/>
    </source>
</evidence>
<dbReference type="Gene3D" id="3.40.50.1100">
    <property type="match status" value="2"/>
</dbReference>
<dbReference type="PANTHER" id="PTHR43780:SF2">
    <property type="entry name" value="1-AMINOCYCLOPROPANE-1-CARBOXYLATE DEAMINASE-RELATED"/>
    <property type="match status" value="1"/>
</dbReference>
<evidence type="ECO:0000256" key="3">
    <source>
        <dbReference type="ARBA" id="ARBA00022898"/>
    </source>
</evidence>
<proteinExistence type="inferred from homology"/>
<evidence type="ECO:0000313" key="8">
    <source>
        <dbReference type="Proteomes" id="UP000017837"/>
    </source>
</evidence>